<dbReference type="GO" id="GO:0016020">
    <property type="term" value="C:membrane"/>
    <property type="evidence" value="ECO:0007669"/>
    <property type="project" value="TreeGrafter"/>
</dbReference>
<sequence length="258" mass="28192">MNARTHAVVTGASSGLGFELARLAAQDGHDLTICADEEEIEQAAETLRRLGVTVDVVRADLTTRAGAETLWTAIDAKPVDLFFANVGRALGHAFHEQDWSQIRRRIELNVFQTTFLLHRVGAKMRDRGRGRILVTGSLGGFVPGPYDAVYNSTKAYLNSLCYALQDEWKDTPVSLTCLTPGPVETPIFTRRRNDLSDAPITGQSKADAGQVARAGYDGMMAGKRNVYPKLTTRLTAILSGIVPLSLMSKIHRRGAEPR</sequence>
<dbReference type="InterPro" id="IPR002347">
    <property type="entry name" value="SDR_fam"/>
</dbReference>
<dbReference type="InterPro" id="IPR020904">
    <property type="entry name" value="Sc_DH/Rdtase_CS"/>
</dbReference>
<dbReference type="SUPFAM" id="SSF51735">
    <property type="entry name" value="NAD(P)-binding Rossmann-fold domains"/>
    <property type="match status" value="1"/>
</dbReference>
<evidence type="ECO:0000313" key="4">
    <source>
        <dbReference type="Proteomes" id="UP000245390"/>
    </source>
</evidence>
<dbReference type="PANTHER" id="PTHR44196:SF2">
    <property type="entry name" value="SHORT-CHAIN DEHYDROGENASE-RELATED"/>
    <property type="match status" value="1"/>
</dbReference>
<dbReference type="Gene3D" id="3.40.50.720">
    <property type="entry name" value="NAD(P)-binding Rossmann-like Domain"/>
    <property type="match status" value="1"/>
</dbReference>
<comment type="caution">
    <text evidence="3">The sequence shown here is derived from an EMBL/GenBank/DDBJ whole genome shotgun (WGS) entry which is preliminary data.</text>
</comment>
<accession>A0A316FVW0</accession>
<evidence type="ECO:0000313" key="3">
    <source>
        <dbReference type="EMBL" id="PWK52728.1"/>
    </source>
</evidence>
<dbReference type="InterPro" id="IPR036291">
    <property type="entry name" value="NAD(P)-bd_dom_sf"/>
</dbReference>
<dbReference type="AlphaFoldDB" id="A0A316FVW0"/>
<dbReference type="KEGG" id="salo:EF888_10780"/>
<dbReference type="Pfam" id="PF00106">
    <property type="entry name" value="adh_short"/>
    <property type="match status" value="1"/>
</dbReference>
<dbReference type="CDD" id="cd05233">
    <property type="entry name" value="SDR_c"/>
    <property type="match status" value="1"/>
</dbReference>
<dbReference type="EMBL" id="QGGV01000015">
    <property type="protein sequence ID" value="PWK52728.1"/>
    <property type="molecule type" value="Genomic_DNA"/>
</dbReference>
<dbReference type="PROSITE" id="PS00061">
    <property type="entry name" value="ADH_SHORT"/>
    <property type="match status" value="1"/>
</dbReference>
<dbReference type="RefSeq" id="WP_109761143.1">
    <property type="nucleotide sequence ID" value="NZ_CP034588.1"/>
</dbReference>
<dbReference type="Proteomes" id="UP000245390">
    <property type="component" value="Unassembled WGS sequence"/>
</dbReference>
<keyword evidence="2" id="KW-0560">Oxidoreductase</keyword>
<proteinExistence type="inferred from homology"/>
<keyword evidence="4" id="KW-1185">Reference proteome</keyword>
<protein>
    <submittedName>
        <fullName evidence="3">Short-subunit dehydrogenase</fullName>
    </submittedName>
</protein>
<dbReference type="PANTHER" id="PTHR44196">
    <property type="entry name" value="DEHYDROGENASE/REDUCTASE SDR FAMILY MEMBER 7B"/>
    <property type="match status" value="1"/>
</dbReference>
<dbReference type="PRINTS" id="PR00081">
    <property type="entry name" value="GDHRDH"/>
</dbReference>
<evidence type="ECO:0000256" key="1">
    <source>
        <dbReference type="ARBA" id="ARBA00006484"/>
    </source>
</evidence>
<comment type="similarity">
    <text evidence="1">Belongs to the short-chain dehydrogenases/reductases (SDR) family.</text>
</comment>
<reference evidence="3 4" key="1">
    <citation type="submission" date="2018-05" db="EMBL/GenBank/DDBJ databases">
        <title>Genomic Encyclopedia of Type Strains, Phase IV (KMG-IV): sequencing the most valuable type-strain genomes for metagenomic binning, comparative biology and taxonomic classification.</title>
        <authorList>
            <person name="Goeker M."/>
        </authorList>
    </citation>
    <scope>NUCLEOTIDE SEQUENCE [LARGE SCALE GENOMIC DNA]</scope>
    <source>
        <strain evidence="3 4">DSM 103371</strain>
    </source>
</reference>
<organism evidence="3 4">
    <name type="scientific">Silicimonas algicola</name>
    <dbReference type="NCBI Taxonomy" id="1826607"/>
    <lineage>
        <taxon>Bacteria</taxon>
        <taxon>Pseudomonadati</taxon>
        <taxon>Pseudomonadota</taxon>
        <taxon>Alphaproteobacteria</taxon>
        <taxon>Rhodobacterales</taxon>
        <taxon>Paracoccaceae</taxon>
    </lineage>
</organism>
<evidence type="ECO:0000256" key="2">
    <source>
        <dbReference type="ARBA" id="ARBA00023002"/>
    </source>
</evidence>
<dbReference type="GO" id="GO:0016491">
    <property type="term" value="F:oxidoreductase activity"/>
    <property type="evidence" value="ECO:0007669"/>
    <property type="project" value="UniProtKB-KW"/>
</dbReference>
<gene>
    <name evidence="3" type="ORF">C8D95_1155</name>
</gene>
<dbReference type="OrthoDB" id="9808814at2"/>
<name>A0A316FVW0_9RHOB</name>